<keyword evidence="2" id="KW-1185">Reference proteome</keyword>
<name>A0AA88DBW6_FICCA</name>
<sequence length="114" mass="12574">MGNGCWSSLLSGRLAPLLEARLPSMVNLMILTPHDFNDHNNSNLLQLILLDLDLDLDLDSTCDAFLPSLHSPLWLCFFSSLFIPLSPSPCYSELACLPSPPSLSPVTMLLRYAN</sequence>
<proteinExistence type="predicted"/>
<comment type="caution">
    <text evidence="1">The sequence shown here is derived from an EMBL/GenBank/DDBJ whole genome shotgun (WGS) entry which is preliminary data.</text>
</comment>
<organism evidence="1 2">
    <name type="scientific">Ficus carica</name>
    <name type="common">Common fig</name>
    <dbReference type="NCBI Taxonomy" id="3494"/>
    <lineage>
        <taxon>Eukaryota</taxon>
        <taxon>Viridiplantae</taxon>
        <taxon>Streptophyta</taxon>
        <taxon>Embryophyta</taxon>
        <taxon>Tracheophyta</taxon>
        <taxon>Spermatophyta</taxon>
        <taxon>Magnoliopsida</taxon>
        <taxon>eudicotyledons</taxon>
        <taxon>Gunneridae</taxon>
        <taxon>Pentapetalae</taxon>
        <taxon>rosids</taxon>
        <taxon>fabids</taxon>
        <taxon>Rosales</taxon>
        <taxon>Moraceae</taxon>
        <taxon>Ficeae</taxon>
        <taxon>Ficus</taxon>
    </lineage>
</organism>
<protein>
    <submittedName>
        <fullName evidence="1">Uncharacterized protein</fullName>
    </submittedName>
</protein>
<dbReference type="AlphaFoldDB" id="A0AA88DBW6"/>
<reference evidence="1" key="1">
    <citation type="submission" date="2023-07" db="EMBL/GenBank/DDBJ databases">
        <title>draft genome sequence of fig (Ficus carica).</title>
        <authorList>
            <person name="Takahashi T."/>
            <person name="Nishimura K."/>
        </authorList>
    </citation>
    <scope>NUCLEOTIDE SEQUENCE</scope>
</reference>
<gene>
    <name evidence="1" type="ORF">TIFTF001_022659</name>
</gene>
<dbReference type="Proteomes" id="UP001187192">
    <property type="component" value="Unassembled WGS sequence"/>
</dbReference>
<dbReference type="EMBL" id="BTGU01000047">
    <property type="protein sequence ID" value="GMN53528.1"/>
    <property type="molecule type" value="Genomic_DNA"/>
</dbReference>
<evidence type="ECO:0000313" key="1">
    <source>
        <dbReference type="EMBL" id="GMN53528.1"/>
    </source>
</evidence>
<accession>A0AA88DBW6</accession>
<evidence type="ECO:0000313" key="2">
    <source>
        <dbReference type="Proteomes" id="UP001187192"/>
    </source>
</evidence>